<evidence type="ECO:0000256" key="1">
    <source>
        <dbReference type="SAM" id="SignalP"/>
    </source>
</evidence>
<feature type="signal peptide" evidence="1">
    <location>
        <begin position="1"/>
        <end position="27"/>
    </location>
</feature>
<dbReference type="RefSeq" id="WP_235978883.1">
    <property type="nucleotide sequence ID" value="NZ_CAJFCI010000029.1"/>
</dbReference>
<organism evidence="2 3">
    <name type="scientific">Zestomonas carbonaria</name>
    <dbReference type="NCBI Taxonomy" id="2762745"/>
    <lineage>
        <taxon>Bacteria</taxon>
        <taxon>Pseudomonadati</taxon>
        <taxon>Pseudomonadota</taxon>
        <taxon>Gammaproteobacteria</taxon>
        <taxon>Pseudomonadales</taxon>
        <taxon>Pseudomonadaceae</taxon>
        <taxon>Zestomonas</taxon>
    </lineage>
</organism>
<comment type="caution">
    <text evidence="2">The sequence shown here is derived from an EMBL/GenBank/DDBJ whole genome shotgun (WGS) entry which is preliminary data.</text>
</comment>
<dbReference type="AlphaFoldDB" id="A0A7U7EL84"/>
<accession>A0A7U7EL84</accession>
<proteinExistence type="predicted"/>
<keyword evidence="3" id="KW-1185">Reference proteome</keyword>
<evidence type="ECO:0000313" key="3">
    <source>
        <dbReference type="Proteomes" id="UP000583387"/>
    </source>
</evidence>
<gene>
    <name evidence="2" type="ORF">PSEWESI4_01334</name>
</gene>
<sequence>MPFRHTRKLSVLAFIAALLGQPSPAVAEEPAAQSKAELSGADQGRYLNDLKRLHQTQDERKALLAQCNRLLDTYALRASYQVGQAQRQDLLYRISISAPGELLVREEIRAAQGTPLAVRNQRVAVFGVDPFVRYDCPASGQTCILRNPQDGSPLITIVRDHAGAEELAKALSFLIRNVQKN</sequence>
<name>A0A7U7EL84_9GAMM</name>
<reference evidence="2 3" key="1">
    <citation type="submission" date="2020-08" db="EMBL/GenBank/DDBJ databases">
        <authorList>
            <person name="Criscuolo A."/>
        </authorList>
    </citation>
    <scope>NUCLEOTIDE SEQUENCE [LARGE SCALE GENOMIC DNA]</scope>
    <source>
        <strain evidence="2">CIP111764</strain>
    </source>
</reference>
<evidence type="ECO:0000313" key="2">
    <source>
        <dbReference type="EMBL" id="CAD5107063.1"/>
    </source>
</evidence>
<dbReference type="Proteomes" id="UP000583387">
    <property type="component" value="Unassembled WGS sequence"/>
</dbReference>
<dbReference type="EMBL" id="CAJFCI010000029">
    <property type="protein sequence ID" value="CAD5107063.1"/>
    <property type="molecule type" value="Genomic_DNA"/>
</dbReference>
<feature type="chain" id="PRO_5031462573" evidence="1">
    <location>
        <begin position="28"/>
        <end position="181"/>
    </location>
</feature>
<protein>
    <submittedName>
        <fullName evidence="2">Uncharacterized protein</fullName>
    </submittedName>
</protein>
<keyword evidence="1" id="KW-0732">Signal</keyword>